<reference evidence="2 3" key="1">
    <citation type="journal article" date="2017" name="Genome Announc.">
        <title>Draft Genome Sequence of a Sporulating and Motile Strain of Lachnotalea glycerini Isolated from Water in Quebec City, Canada.</title>
        <authorList>
            <person name="Maheux A.F."/>
            <person name="Boudreau D.K."/>
            <person name="Berube E."/>
            <person name="Boissinot M."/>
            <person name="Raymond F."/>
            <person name="Brodeur S."/>
            <person name="Corbeil J."/>
            <person name="Isabel S."/>
            <person name="Omar R.F."/>
            <person name="Bergeron M.G."/>
        </authorList>
    </citation>
    <scope>NUCLEOTIDE SEQUENCE [LARGE SCALE GENOMIC DNA]</scope>
    <source>
        <strain evidence="2 3">CCRI-19302</strain>
    </source>
</reference>
<reference evidence="2" key="3">
    <citation type="submission" date="2018-07" db="EMBL/GenBank/DDBJ databases">
        <authorList>
            <person name="Quirk P.G."/>
            <person name="Krulwich T.A."/>
        </authorList>
    </citation>
    <scope>NUCLEOTIDE SEQUENCE</scope>
    <source>
        <strain evidence="2">CCRI-19302</strain>
    </source>
</reference>
<evidence type="ECO:0008006" key="5">
    <source>
        <dbReference type="Google" id="ProtNLM"/>
    </source>
</evidence>
<accession>A0A255RPG0</accession>
<evidence type="ECO:0000313" key="3">
    <source>
        <dbReference type="Proteomes" id="UP000216411"/>
    </source>
</evidence>
<dbReference type="RefSeq" id="WP_094377596.1">
    <property type="nucleotide sequence ID" value="NZ_NOKA02000032.1"/>
</dbReference>
<evidence type="ECO:0000313" key="1">
    <source>
        <dbReference type="EMBL" id="PXV90211.1"/>
    </source>
</evidence>
<comment type="caution">
    <text evidence="2">The sequence shown here is derived from an EMBL/GenBank/DDBJ whole genome shotgun (WGS) entry which is preliminary data.</text>
</comment>
<sequence length="63" mass="7402">MLRIYICTQCGSTRIVSNNHDSSCLVCNKPMSRAPITYEKYIGFDRTQREEFIKNWLNKLEGE</sequence>
<name>A0A255RPG0_9FIRM</name>
<protein>
    <recommendedName>
        <fullName evidence="5">DNA-directed RNA polymerase subunit M</fullName>
    </recommendedName>
</protein>
<dbReference type="Proteomes" id="UP000247523">
    <property type="component" value="Unassembled WGS sequence"/>
</dbReference>
<reference evidence="1 4" key="2">
    <citation type="submission" date="2018-05" db="EMBL/GenBank/DDBJ databases">
        <title>Genomic Encyclopedia of Type Strains, Phase IV (KMG-IV): sequencing the most valuable type-strain genomes for metagenomic binning, comparative biology and taxonomic classification.</title>
        <authorList>
            <person name="Goeker M."/>
        </authorList>
    </citation>
    <scope>NUCLEOTIDE SEQUENCE [LARGE SCALE GENOMIC DNA]</scope>
    <source>
        <strain evidence="1 4">DSM 28816</strain>
    </source>
</reference>
<dbReference type="OrthoDB" id="1770358at2"/>
<dbReference type="AlphaFoldDB" id="A0A255RPG0"/>
<gene>
    <name evidence="1" type="ORF">C8E03_105119</name>
    <name evidence="2" type="ORF">CG710_013675</name>
</gene>
<dbReference type="EMBL" id="NOKA02000032">
    <property type="protein sequence ID" value="RDY30608.1"/>
    <property type="molecule type" value="Genomic_DNA"/>
</dbReference>
<keyword evidence="3" id="KW-1185">Reference proteome</keyword>
<dbReference type="EMBL" id="QICS01000005">
    <property type="protein sequence ID" value="PXV90211.1"/>
    <property type="molecule type" value="Genomic_DNA"/>
</dbReference>
<dbReference type="Proteomes" id="UP000216411">
    <property type="component" value="Unassembled WGS sequence"/>
</dbReference>
<proteinExistence type="predicted"/>
<evidence type="ECO:0000313" key="2">
    <source>
        <dbReference type="EMBL" id="RDY30608.1"/>
    </source>
</evidence>
<organism evidence="2 3">
    <name type="scientific">Lachnotalea glycerini</name>
    <dbReference type="NCBI Taxonomy" id="1763509"/>
    <lineage>
        <taxon>Bacteria</taxon>
        <taxon>Bacillati</taxon>
        <taxon>Bacillota</taxon>
        <taxon>Clostridia</taxon>
        <taxon>Lachnospirales</taxon>
        <taxon>Lachnospiraceae</taxon>
        <taxon>Lachnotalea</taxon>
    </lineage>
</organism>
<evidence type="ECO:0000313" key="4">
    <source>
        <dbReference type="Proteomes" id="UP000247523"/>
    </source>
</evidence>